<keyword evidence="2" id="KW-0812">Transmembrane</keyword>
<evidence type="ECO:0000313" key="3">
    <source>
        <dbReference type="EMBL" id="SUA81254.1"/>
    </source>
</evidence>
<accession>A0A378YVX4</accession>
<dbReference type="AlphaFoldDB" id="A0A378YVX4"/>
<evidence type="ECO:0000256" key="2">
    <source>
        <dbReference type="SAM" id="Phobius"/>
    </source>
</evidence>
<name>A0A378YVX4_9NOCA</name>
<dbReference type="RefSeq" id="WP_039815071.1">
    <property type="nucleotide sequence ID" value="NZ_UGRY01000002.1"/>
</dbReference>
<keyword evidence="2" id="KW-1133">Transmembrane helix</keyword>
<feature type="region of interest" description="Disordered" evidence="1">
    <location>
        <begin position="39"/>
        <end position="59"/>
    </location>
</feature>
<evidence type="ECO:0000313" key="4">
    <source>
        <dbReference type="Proteomes" id="UP000255467"/>
    </source>
</evidence>
<keyword evidence="2" id="KW-0472">Membrane</keyword>
<dbReference type="EMBL" id="UGRY01000002">
    <property type="protein sequence ID" value="SUA81254.1"/>
    <property type="molecule type" value="Genomic_DNA"/>
</dbReference>
<dbReference type="Pfam" id="PF09579">
    <property type="entry name" value="Spore_YtfJ"/>
    <property type="match status" value="1"/>
</dbReference>
<dbReference type="Proteomes" id="UP000255467">
    <property type="component" value="Unassembled WGS sequence"/>
</dbReference>
<dbReference type="InterPro" id="IPR014229">
    <property type="entry name" value="Spore_YtfJ"/>
</dbReference>
<sequence length="111" mass="11279">MKVEELLAAAKDNATVKRVYAEPVERDGITVIAAAAVSGGAGGGGGHDKEGQEGSGGGYGIGAKPVGAFVLQDGQLRWQPAVDVNRVITVAGFVIAIAMILGARIARAHER</sequence>
<evidence type="ECO:0000256" key="1">
    <source>
        <dbReference type="SAM" id="MobiDB-lite"/>
    </source>
</evidence>
<reference evidence="3 4" key="1">
    <citation type="submission" date="2018-06" db="EMBL/GenBank/DDBJ databases">
        <authorList>
            <consortium name="Pathogen Informatics"/>
            <person name="Doyle S."/>
        </authorList>
    </citation>
    <scope>NUCLEOTIDE SEQUENCE [LARGE SCALE GENOMIC DNA]</scope>
    <source>
        <strain evidence="3 4">NCTC1934</strain>
    </source>
</reference>
<proteinExistence type="predicted"/>
<gene>
    <name evidence="3" type="ORF">NCTC1934_04685</name>
</gene>
<dbReference type="STRING" id="1406858.GCA_000710895_06755"/>
<keyword evidence="4" id="KW-1185">Reference proteome</keyword>
<feature type="transmembrane region" description="Helical" evidence="2">
    <location>
        <begin position="87"/>
        <end position="106"/>
    </location>
</feature>
<organism evidence="3 4">
    <name type="scientific">Nocardia otitidiscaviarum</name>
    <dbReference type="NCBI Taxonomy" id="1823"/>
    <lineage>
        <taxon>Bacteria</taxon>
        <taxon>Bacillati</taxon>
        <taxon>Actinomycetota</taxon>
        <taxon>Actinomycetes</taxon>
        <taxon>Mycobacteriales</taxon>
        <taxon>Nocardiaceae</taxon>
        <taxon>Nocardia</taxon>
    </lineage>
</organism>
<dbReference type="OrthoDB" id="3830295at2"/>
<protein>
    <submittedName>
        <fullName evidence="3">Sporulation protein YtfJ (Spore_YtfJ)</fullName>
    </submittedName>
</protein>